<evidence type="ECO:0000256" key="5">
    <source>
        <dbReference type="ARBA" id="ARBA00022989"/>
    </source>
</evidence>
<feature type="domain" description="ABC transmembrane type-1" evidence="8">
    <location>
        <begin position="92"/>
        <end position="298"/>
    </location>
</feature>
<dbReference type="GO" id="GO:0005886">
    <property type="term" value="C:plasma membrane"/>
    <property type="evidence" value="ECO:0007669"/>
    <property type="project" value="UniProtKB-SubCell"/>
</dbReference>
<feature type="transmembrane region" description="Helical" evidence="7">
    <location>
        <begin position="207"/>
        <end position="232"/>
    </location>
</feature>
<feature type="transmembrane region" description="Helical" evidence="7">
    <location>
        <begin position="99"/>
        <end position="118"/>
    </location>
</feature>
<feature type="transmembrane region" description="Helical" evidence="7">
    <location>
        <begin position="279"/>
        <end position="298"/>
    </location>
</feature>
<evidence type="ECO:0000256" key="2">
    <source>
        <dbReference type="ARBA" id="ARBA00022448"/>
    </source>
</evidence>
<accession>A0A645A1D8</accession>
<organism evidence="9">
    <name type="scientific">bioreactor metagenome</name>
    <dbReference type="NCBI Taxonomy" id="1076179"/>
    <lineage>
        <taxon>unclassified sequences</taxon>
        <taxon>metagenomes</taxon>
        <taxon>ecological metagenomes</taxon>
    </lineage>
</organism>
<evidence type="ECO:0000256" key="7">
    <source>
        <dbReference type="SAM" id="Phobius"/>
    </source>
</evidence>
<sequence>MKRSVKNSASGKPKVFSRITRAHGADTAKKFARFLILTGLGFVFVYPLLYMISVSFMDTKDLVDSTVSWIPTHLSFESFIKAAKTLSFWKGFRDSLKMTVAPAALQTFVLAAAGYGLARYRVPLKKLWIALSVVIFLIPVQVTMIPRFLLFNSYKLVGTIWPMYLITLFGQGVKSSVFLLIYYNYFGSYSKSIDEAARIDGAGPLRIFFSIALPMAKPALVVTYLFSFIWIWNDTVQLPQYSTGAVTTLPMHLQQFAEQFNKLYSSVGVSTGGALNESIQLAGTLLSILPLIILYFLVQRSFIVSIEKTGITGE</sequence>
<dbReference type="PANTHER" id="PTHR43744">
    <property type="entry name" value="ABC TRANSPORTER PERMEASE PROTEIN MG189-RELATED-RELATED"/>
    <property type="match status" value="1"/>
</dbReference>
<gene>
    <name evidence="9" type="primary">sugB_13</name>
    <name evidence="9" type="ORF">SDC9_93574</name>
</gene>
<dbReference type="Gene3D" id="1.10.3720.10">
    <property type="entry name" value="MetI-like"/>
    <property type="match status" value="1"/>
</dbReference>
<name>A0A645A1D8_9ZZZZ</name>
<protein>
    <submittedName>
        <fullName evidence="9">Trehalose transport system permease protein SugB</fullName>
    </submittedName>
</protein>
<evidence type="ECO:0000259" key="8">
    <source>
        <dbReference type="PROSITE" id="PS50928"/>
    </source>
</evidence>
<evidence type="ECO:0000313" key="9">
    <source>
        <dbReference type="EMBL" id="MPM46867.1"/>
    </source>
</evidence>
<proteinExistence type="predicted"/>
<dbReference type="EMBL" id="VSSQ01011451">
    <property type="protein sequence ID" value="MPM46867.1"/>
    <property type="molecule type" value="Genomic_DNA"/>
</dbReference>
<dbReference type="AlphaFoldDB" id="A0A645A1D8"/>
<dbReference type="InterPro" id="IPR000515">
    <property type="entry name" value="MetI-like"/>
</dbReference>
<feature type="transmembrane region" description="Helical" evidence="7">
    <location>
        <begin position="161"/>
        <end position="186"/>
    </location>
</feature>
<dbReference type="GO" id="GO:0055085">
    <property type="term" value="P:transmembrane transport"/>
    <property type="evidence" value="ECO:0007669"/>
    <property type="project" value="InterPro"/>
</dbReference>
<dbReference type="InterPro" id="IPR035906">
    <property type="entry name" value="MetI-like_sf"/>
</dbReference>
<dbReference type="PANTHER" id="PTHR43744:SF8">
    <property type="entry name" value="SN-GLYCEROL-3-PHOSPHATE TRANSPORT SYSTEM PERMEASE PROTEIN UGPE"/>
    <property type="match status" value="1"/>
</dbReference>
<evidence type="ECO:0000256" key="1">
    <source>
        <dbReference type="ARBA" id="ARBA00004651"/>
    </source>
</evidence>
<keyword evidence="3" id="KW-1003">Cell membrane</keyword>
<evidence type="ECO:0000256" key="3">
    <source>
        <dbReference type="ARBA" id="ARBA00022475"/>
    </source>
</evidence>
<comment type="subcellular location">
    <subcellularLocation>
        <location evidence="1">Cell membrane</location>
        <topology evidence="1">Multi-pass membrane protein</topology>
    </subcellularLocation>
</comment>
<dbReference type="CDD" id="cd06261">
    <property type="entry name" value="TM_PBP2"/>
    <property type="match status" value="1"/>
</dbReference>
<feature type="transmembrane region" description="Helical" evidence="7">
    <location>
        <begin position="31"/>
        <end position="52"/>
    </location>
</feature>
<keyword evidence="4 7" id="KW-0812">Transmembrane</keyword>
<dbReference type="SUPFAM" id="SSF161098">
    <property type="entry name" value="MetI-like"/>
    <property type="match status" value="1"/>
</dbReference>
<dbReference type="PROSITE" id="PS50928">
    <property type="entry name" value="ABC_TM1"/>
    <property type="match status" value="1"/>
</dbReference>
<keyword evidence="2" id="KW-0813">Transport</keyword>
<evidence type="ECO:0000256" key="4">
    <source>
        <dbReference type="ARBA" id="ARBA00022692"/>
    </source>
</evidence>
<evidence type="ECO:0000256" key="6">
    <source>
        <dbReference type="ARBA" id="ARBA00023136"/>
    </source>
</evidence>
<comment type="caution">
    <text evidence="9">The sequence shown here is derived from an EMBL/GenBank/DDBJ whole genome shotgun (WGS) entry which is preliminary data.</text>
</comment>
<reference evidence="9" key="1">
    <citation type="submission" date="2019-08" db="EMBL/GenBank/DDBJ databases">
        <authorList>
            <person name="Kucharzyk K."/>
            <person name="Murdoch R.W."/>
            <person name="Higgins S."/>
            <person name="Loffler F."/>
        </authorList>
    </citation>
    <scope>NUCLEOTIDE SEQUENCE</scope>
</reference>
<dbReference type="Pfam" id="PF00528">
    <property type="entry name" value="BPD_transp_1"/>
    <property type="match status" value="1"/>
</dbReference>
<keyword evidence="5 7" id="KW-1133">Transmembrane helix</keyword>
<keyword evidence="6 7" id="KW-0472">Membrane</keyword>
<feature type="transmembrane region" description="Helical" evidence="7">
    <location>
        <begin position="127"/>
        <end position="149"/>
    </location>
</feature>